<feature type="domain" description="HDOD" evidence="1">
    <location>
        <begin position="210"/>
        <end position="396"/>
    </location>
</feature>
<sequence>MVQSVLGSLTLGYRSLWNASRRLAGVQLYIQDDPAITVDAPHLLRTLQELWSASSPPLLLSPQSRQLLLQLLQQAPRGSPWIEVRGDWLADSTLFAAVQTGHQRGLKLVWRGELAQLPPADIASCFDNSLLSLSPQDAVTALQSVAARAPGSGVQRPPPPPRPSPLIDGQMYENLPNLALASLCLDRHRAVAVAGWPTEDVLYGLRHQPLQPARESVLRLMKAIDAEQSLEAFEHILGEEPLLAYRFMVYTNSAALGLRTGVDSLRRGLVMMGYGTLQRWLANQLPHANQDPNLQPIREAMVLRARLTERLVEAGIEHNLRREVYLTGLFSQLDELLSEPMGTILRRLPLSDRIADAIVLQTGPYAPALQMASALERDDAKVVRTLCETHEMDQESVNRALLRVLCDLQVERPGAHKD</sequence>
<evidence type="ECO:0000313" key="2">
    <source>
        <dbReference type="EMBL" id="SFU49078.1"/>
    </source>
</evidence>
<keyword evidence="3" id="KW-1185">Reference proteome</keyword>
<gene>
    <name evidence="2" type="ORF">SAMN04489707_10067</name>
</gene>
<dbReference type="Gene3D" id="1.10.3210.10">
    <property type="entry name" value="Hypothetical protein af1432"/>
    <property type="match status" value="1"/>
</dbReference>
<dbReference type="PROSITE" id="PS51833">
    <property type="entry name" value="HDOD"/>
    <property type="match status" value="1"/>
</dbReference>
<dbReference type="EMBL" id="FPBX01000006">
    <property type="protein sequence ID" value="SFU49078.1"/>
    <property type="molecule type" value="Genomic_DNA"/>
</dbReference>
<name>A0A1I7GKX5_9BURK</name>
<dbReference type="InterPro" id="IPR052340">
    <property type="entry name" value="RNase_Y/CdgJ"/>
</dbReference>
<dbReference type="SUPFAM" id="SSF109604">
    <property type="entry name" value="HD-domain/PDEase-like"/>
    <property type="match status" value="1"/>
</dbReference>
<evidence type="ECO:0000313" key="3">
    <source>
        <dbReference type="Proteomes" id="UP000183656"/>
    </source>
</evidence>
<protein>
    <recommendedName>
        <fullName evidence="1">HDOD domain-containing protein</fullName>
    </recommendedName>
</protein>
<dbReference type="OrthoDB" id="9804751at2"/>
<dbReference type="InterPro" id="IPR013976">
    <property type="entry name" value="HDOD"/>
</dbReference>
<organism evidence="2 3">
    <name type="scientific">Paenacidovorax caeni</name>
    <dbReference type="NCBI Taxonomy" id="343013"/>
    <lineage>
        <taxon>Bacteria</taxon>
        <taxon>Pseudomonadati</taxon>
        <taxon>Pseudomonadota</taxon>
        <taxon>Betaproteobacteria</taxon>
        <taxon>Burkholderiales</taxon>
        <taxon>Comamonadaceae</taxon>
        <taxon>Paenacidovorax</taxon>
    </lineage>
</organism>
<reference evidence="2 3" key="1">
    <citation type="submission" date="2016-10" db="EMBL/GenBank/DDBJ databases">
        <authorList>
            <person name="de Groot N.N."/>
        </authorList>
    </citation>
    <scope>NUCLEOTIDE SEQUENCE [LARGE SCALE GENOMIC DNA]</scope>
    <source>
        <strain evidence="2 3">R-24608</strain>
    </source>
</reference>
<dbReference type="STRING" id="343013.SAMN04489707_10067"/>
<dbReference type="AlphaFoldDB" id="A0A1I7GKX5"/>
<accession>A0A1I7GKX5</accession>
<evidence type="ECO:0000259" key="1">
    <source>
        <dbReference type="PROSITE" id="PS51833"/>
    </source>
</evidence>
<proteinExistence type="predicted"/>
<dbReference type="PANTHER" id="PTHR33525:SF4">
    <property type="entry name" value="CYCLIC DI-GMP PHOSPHODIESTERASE CDGJ"/>
    <property type="match status" value="1"/>
</dbReference>
<dbReference type="PANTHER" id="PTHR33525">
    <property type="match status" value="1"/>
</dbReference>
<dbReference type="Proteomes" id="UP000183656">
    <property type="component" value="Unassembled WGS sequence"/>
</dbReference>
<dbReference type="RefSeq" id="WP_054257182.1">
    <property type="nucleotide sequence ID" value="NZ_CYIG01000032.1"/>
</dbReference>